<feature type="transmembrane region" description="Helical" evidence="8">
    <location>
        <begin position="402"/>
        <end position="424"/>
    </location>
</feature>
<comment type="subcellular location">
    <subcellularLocation>
        <location evidence="1">Cell membrane</location>
        <topology evidence="1">Multi-pass membrane protein</topology>
    </subcellularLocation>
</comment>
<gene>
    <name evidence="11" type="ORF">ENU08_06785</name>
    <name evidence="10" type="ORF">ENU41_06000</name>
</gene>
<keyword evidence="7 8" id="KW-0472">Membrane</keyword>
<dbReference type="EMBL" id="DTCK01000038">
    <property type="protein sequence ID" value="HGQ36212.1"/>
    <property type="molecule type" value="Genomic_DNA"/>
</dbReference>
<evidence type="ECO:0000256" key="4">
    <source>
        <dbReference type="ARBA" id="ARBA00022475"/>
    </source>
</evidence>
<feature type="domain" description="ABC transmembrane type-2" evidence="9">
    <location>
        <begin position="187"/>
        <end position="427"/>
    </location>
</feature>
<accession>A0A7C4NPP6</accession>
<dbReference type="InterPro" id="IPR047817">
    <property type="entry name" value="ABC2_TM_bact-type"/>
</dbReference>
<dbReference type="InterPro" id="IPR051449">
    <property type="entry name" value="ABC-2_transporter_component"/>
</dbReference>
<proteinExistence type="inferred from homology"/>
<evidence type="ECO:0000256" key="7">
    <source>
        <dbReference type="ARBA" id="ARBA00023136"/>
    </source>
</evidence>
<keyword evidence="4" id="KW-1003">Cell membrane</keyword>
<name>A0A7C4NPP6_9CREN</name>
<dbReference type="Pfam" id="PF12698">
    <property type="entry name" value="ABC2_membrane_3"/>
    <property type="match status" value="1"/>
</dbReference>
<comment type="caution">
    <text evidence="11">The sequence shown here is derived from an EMBL/GenBank/DDBJ whole genome shotgun (WGS) entry which is preliminary data.</text>
</comment>
<dbReference type="EMBL" id="DTBD01000060">
    <property type="protein sequence ID" value="HGQ64931.1"/>
    <property type="molecule type" value="Genomic_DNA"/>
</dbReference>
<evidence type="ECO:0000256" key="8">
    <source>
        <dbReference type="SAM" id="Phobius"/>
    </source>
</evidence>
<sequence>MTWVKQVYAFIVRDLKIVVADKVTLFWLLAWPIIWIILVAYIFVPPGAASPVKLVVGVVNYDTKVEGLNFISMQFVEIMSNVSYGGERIFNVKNYSNKVSLISDLKKGRLDVGIVIPANFSFNLTVGTARIDVFIGARDPYSASISYSVISGFLNEFSRRVGLIKANVTLLYFKESLKYINQSYVLPGTISSEFVDIVRAYIYGIALPLNITYEEVKPEALATRANIIGWYTIGAIGMMFLYMGFSRGAAAIYEEKAYGTLRRILASPITPRVLVAALMLSNMVILLVSTPIILLAGVYIAGANISFNPTNLTHWLIPLLLIAAAYMSIGIGLILSLFTKTSVGGASLGTILGLILSFTAGIWFPKTWIPSWLQSVADYFPFTWIIDAIRNIVIYGATLNDIWIDLAKILLALITIIYVDIAIYKVKIRNVITSY</sequence>
<dbReference type="GO" id="GO:0005886">
    <property type="term" value="C:plasma membrane"/>
    <property type="evidence" value="ECO:0007669"/>
    <property type="project" value="UniProtKB-SubCell"/>
</dbReference>
<organism evidence="11">
    <name type="scientific">Ignisphaera aggregans</name>
    <dbReference type="NCBI Taxonomy" id="334771"/>
    <lineage>
        <taxon>Archaea</taxon>
        <taxon>Thermoproteota</taxon>
        <taxon>Thermoprotei</taxon>
        <taxon>Desulfurococcales</taxon>
        <taxon>Desulfurococcaceae</taxon>
        <taxon>Ignisphaera</taxon>
    </lineage>
</organism>
<evidence type="ECO:0000313" key="11">
    <source>
        <dbReference type="EMBL" id="HGQ64931.1"/>
    </source>
</evidence>
<keyword evidence="6 8" id="KW-1133">Transmembrane helix</keyword>
<keyword evidence="5 8" id="KW-0812">Transmembrane</keyword>
<comment type="similarity">
    <text evidence="2">Belongs to the ABC-2 integral membrane protein family.</text>
</comment>
<keyword evidence="3" id="KW-0813">Transport</keyword>
<dbReference type="PROSITE" id="PS51012">
    <property type="entry name" value="ABC_TM2"/>
    <property type="match status" value="1"/>
</dbReference>
<evidence type="ECO:0000256" key="1">
    <source>
        <dbReference type="ARBA" id="ARBA00004651"/>
    </source>
</evidence>
<feature type="transmembrane region" description="Helical" evidence="8">
    <location>
        <begin position="273"/>
        <end position="303"/>
    </location>
</feature>
<dbReference type="Gene3D" id="3.40.1710.10">
    <property type="entry name" value="abc type-2 transporter like domain"/>
    <property type="match status" value="1"/>
</dbReference>
<evidence type="ECO:0000256" key="6">
    <source>
        <dbReference type="ARBA" id="ARBA00022989"/>
    </source>
</evidence>
<feature type="transmembrane region" description="Helical" evidence="8">
    <location>
        <begin position="315"/>
        <end position="338"/>
    </location>
</feature>
<evidence type="ECO:0000256" key="3">
    <source>
        <dbReference type="ARBA" id="ARBA00022448"/>
    </source>
</evidence>
<evidence type="ECO:0000256" key="5">
    <source>
        <dbReference type="ARBA" id="ARBA00022692"/>
    </source>
</evidence>
<feature type="transmembrane region" description="Helical" evidence="8">
    <location>
        <begin position="344"/>
        <end position="364"/>
    </location>
</feature>
<dbReference type="PANTHER" id="PTHR30294">
    <property type="entry name" value="MEMBRANE COMPONENT OF ABC TRANSPORTER YHHJ-RELATED"/>
    <property type="match status" value="1"/>
</dbReference>
<evidence type="ECO:0000313" key="10">
    <source>
        <dbReference type="EMBL" id="HGQ36212.1"/>
    </source>
</evidence>
<dbReference type="GO" id="GO:0140359">
    <property type="term" value="F:ABC-type transporter activity"/>
    <property type="evidence" value="ECO:0007669"/>
    <property type="project" value="InterPro"/>
</dbReference>
<reference evidence="11" key="1">
    <citation type="journal article" date="2020" name="mSystems">
        <title>Genome- and Community-Level Interaction Insights into Carbon Utilization and Element Cycling Functions of Hydrothermarchaeota in Hydrothermal Sediment.</title>
        <authorList>
            <person name="Zhou Z."/>
            <person name="Liu Y."/>
            <person name="Xu W."/>
            <person name="Pan J."/>
            <person name="Luo Z.H."/>
            <person name="Li M."/>
        </authorList>
    </citation>
    <scope>NUCLEOTIDE SEQUENCE [LARGE SCALE GENOMIC DNA]</scope>
    <source>
        <strain evidence="11">SpSt-637</strain>
        <strain evidence="10">SpSt-667</strain>
    </source>
</reference>
<feature type="transmembrane region" description="Helical" evidence="8">
    <location>
        <begin position="227"/>
        <end position="253"/>
    </location>
</feature>
<evidence type="ECO:0000256" key="2">
    <source>
        <dbReference type="ARBA" id="ARBA00007783"/>
    </source>
</evidence>
<feature type="transmembrane region" description="Helical" evidence="8">
    <location>
        <begin position="25"/>
        <end position="44"/>
    </location>
</feature>
<dbReference type="InterPro" id="IPR013525">
    <property type="entry name" value="ABC2_TM"/>
</dbReference>
<dbReference type="AlphaFoldDB" id="A0A7C4NPP6"/>
<dbReference type="PANTHER" id="PTHR30294:SF29">
    <property type="entry name" value="MULTIDRUG ABC TRANSPORTER PERMEASE YBHS-RELATED"/>
    <property type="match status" value="1"/>
</dbReference>
<protein>
    <submittedName>
        <fullName evidence="11">ABC transporter permease</fullName>
    </submittedName>
</protein>
<evidence type="ECO:0000259" key="9">
    <source>
        <dbReference type="PROSITE" id="PS51012"/>
    </source>
</evidence>